<evidence type="ECO:0000256" key="1">
    <source>
        <dbReference type="ARBA" id="ARBA00010397"/>
    </source>
</evidence>
<dbReference type="RefSeq" id="XP_008108209.1">
    <property type="nucleotide sequence ID" value="XM_008110002.3"/>
</dbReference>
<accession>A0A803TTC2</accession>
<dbReference type="CTD" id="8894"/>
<keyword evidence="2" id="KW-0396">Initiation factor</keyword>
<feature type="compositionally biased region" description="Acidic residues" evidence="6">
    <location>
        <begin position="25"/>
        <end position="34"/>
    </location>
</feature>
<reference evidence="8" key="2">
    <citation type="submission" date="2025-08" db="UniProtKB">
        <authorList>
            <consortium name="Ensembl"/>
        </authorList>
    </citation>
    <scope>IDENTIFICATION</scope>
</reference>
<evidence type="ECO:0000256" key="5">
    <source>
        <dbReference type="ARBA" id="ARBA00042452"/>
    </source>
</evidence>
<dbReference type="KEGG" id="acs:100566615"/>
<feature type="compositionally biased region" description="Basic and acidic residues" evidence="6">
    <location>
        <begin position="41"/>
        <end position="52"/>
    </location>
</feature>
<evidence type="ECO:0000313" key="9">
    <source>
        <dbReference type="Proteomes" id="UP000001646"/>
    </source>
</evidence>
<reference evidence="8 9" key="1">
    <citation type="submission" date="2009-12" db="EMBL/GenBank/DDBJ databases">
        <title>The Genome Sequence of Anolis carolinensis (Green Anole Lizard).</title>
        <authorList>
            <consortium name="The Genome Sequencing Platform"/>
            <person name="Di Palma F."/>
            <person name="Alfoldi J."/>
            <person name="Heiman D."/>
            <person name="Young S."/>
            <person name="Grabherr M."/>
            <person name="Johnson J."/>
            <person name="Lander E.S."/>
            <person name="Lindblad-Toh K."/>
        </authorList>
    </citation>
    <scope>NUCLEOTIDE SEQUENCE [LARGE SCALE GENOMIC DNA]</scope>
    <source>
        <strain evidence="8 9">JBL SC #1</strain>
    </source>
</reference>
<dbReference type="SMART" id="SM00653">
    <property type="entry name" value="eIF2B_5"/>
    <property type="match status" value="1"/>
</dbReference>
<evidence type="ECO:0000256" key="3">
    <source>
        <dbReference type="ARBA" id="ARBA00022917"/>
    </source>
</evidence>
<feature type="region of interest" description="Disordered" evidence="6">
    <location>
        <begin position="1"/>
        <end position="71"/>
    </location>
</feature>
<dbReference type="PANTHER" id="PTHR23001:SF3">
    <property type="entry name" value="EUKARYOTIC TRANSLATION INITIATION FACTOR 2 SUBUNIT 2"/>
    <property type="match status" value="1"/>
</dbReference>
<dbReference type="InterPro" id="IPR045196">
    <property type="entry name" value="IF2/IF5"/>
</dbReference>
<dbReference type="Bgee" id="ENSACAG00000009041">
    <property type="expression patterns" value="Expressed in forelimb bud and 13 other cell types or tissues"/>
</dbReference>
<dbReference type="SUPFAM" id="SSF100966">
    <property type="entry name" value="Translation initiation factor 2 beta, aIF2beta, N-terminal domain"/>
    <property type="match status" value="1"/>
</dbReference>
<keyword evidence="3" id="KW-0648">Protein biosynthesis</keyword>
<dbReference type="OrthoDB" id="10255414at2759"/>
<dbReference type="GeneTree" id="ENSGT00390000001804"/>
<comment type="similarity">
    <text evidence="1">Belongs to the eIF-2-beta/eIF-5 family.</text>
</comment>
<proteinExistence type="inferred from homology"/>
<feature type="compositionally biased region" description="Basic residues" evidence="6">
    <location>
        <begin position="13"/>
        <end position="22"/>
    </location>
</feature>
<gene>
    <name evidence="8" type="primary">EIF2S2</name>
</gene>
<dbReference type="Gene3D" id="3.30.30.170">
    <property type="match status" value="1"/>
</dbReference>
<keyword evidence="9" id="KW-1185">Reference proteome</keyword>
<dbReference type="InterPro" id="IPR016190">
    <property type="entry name" value="Transl_init_fac_IF2/IF5_Zn-bd"/>
</dbReference>
<sequence>MSGDEMIFDPTMSKKKKKKKKPFMLDEEGGDAQTEETQLSDTKEVEPEPAEDKDTEADEEDSRKKDATNDLDDLTFFNQKKKKKKTKKIFDIDEAEEGVKDMKIEGDVQEMLEPEDDLDIMLGKKKKKKTVKFPDEDEVLDKDEAFEDEDSKKDDGISFSSQLGPAWAGSERDYTYDELLNRVFNIMREKNPDMVAGEKRKFVMKPPQVVRVGTKKTSFVNFTDICKLLHRQPKHLLAFLLAELGTSGSIDGNNQLVIKGRFQQKQIENVLRRYIKEYVTCHTCRSPDTILQKDTRLYFLQCETCHSRCSVASIKTGFQAVTGKRAQLRAKAN</sequence>
<evidence type="ECO:0000256" key="6">
    <source>
        <dbReference type="SAM" id="MobiDB-lite"/>
    </source>
</evidence>
<evidence type="ECO:0000256" key="2">
    <source>
        <dbReference type="ARBA" id="ARBA00022540"/>
    </source>
</evidence>
<dbReference type="GO" id="GO:0003743">
    <property type="term" value="F:translation initiation factor activity"/>
    <property type="evidence" value="ECO:0007669"/>
    <property type="project" value="UniProtKB-KW"/>
</dbReference>
<feature type="domain" description="Translation initiation factor IF2/IF5" evidence="7">
    <location>
        <begin position="199"/>
        <end position="308"/>
    </location>
</feature>
<evidence type="ECO:0000256" key="4">
    <source>
        <dbReference type="ARBA" id="ARBA00040874"/>
    </source>
</evidence>
<dbReference type="Pfam" id="PF01873">
    <property type="entry name" value="eIF-5_eIF-2B"/>
    <property type="match status" value="1"/>
</dbReference>
<dbReference type="FunFam" id="3.30.30.170:FF:000001">
    <property type="entry name" value="Eukaryotic translation initiation factor 2 subunit"/>
    <property type="match status" value="1"/>
</dbReference>
<dbReference type="InterPro" id="IPR016189">
    <property type="entry name" value="Transl_init_fac_IF2/IF5_N"/>
</dbReference>
<dbReference type="AlphaFoldDB" id="A0A803TTC2"/>
<dbReference type="PANTHER" id="PTHR23001">
    <property type="entry name" value="EUKARYOTIC TRANSLATION INITIATION FACTOR"/>
    <property type="match status" value="1"/>
</dbReference>
<dbReference type="InterPro" id="IPR002735">
    <property type="entry name" value="Transl_init_fac_IF2/IF5_dom"/>
</dbReference>
<dbReference type="Ensembl" id="ENSACAT00000057053.1">
    <property type="protein sequence ID" value="ENSACAP00000038462.1"/>
    <property type="gene ID" value="ENSACAG00000009041.4"/>
</dbReference>
<reference evidence="8" key="3">
    <citation type="submission" date="2025-09" db="UniProtKB">
        <authorList>
            <consortium name="Ensembl"/>
        </authorList>
    </citation>
    <scope>IDENTIFICATION</scope>
</reference>
<dbReference type="GeneID" id="100566615"/>
<protein>
    <recommendedName>
        <fullName evidence="4">Eukaryotic translation initiation factor 2 subunit 2</fullName>
    </recommendedName>
    <alternativeName>
        <fullName evidence="5">Eukaryotic translation initiation factor 2 subunit beta</fullName>
    </alternativeName>
</protein>
<evidence type="ECO:0000313" key="8">
    <source>
        <dbReference type="Ensembl" id="ENSACAP00000038462.1"/>
    </source>
</evidence>
<organism evidence="8 9">
    <name type="scientific">Anolis carolinensis</name>
    <name type="common">Green anole</name>
    <name type="synonym">American chameleon</name>
    <dbReference type="NCBI Taxonomy" id="28377"/>
    <lineage>
        <taxon>Eukaryota</taxon>
        <taxon>Metazoa</taxon>
        <taxon>Chordata</taxon>
        <taxon>Craniata</taxon>
        <taxon>Vertebrata</taxon>
        <taxon>Euteleostomi</taxon>
        <taxon>Lepidosauria</taxon>
        <taxon>Squamata</taxon>
        <taxon>Bifurcata</taxon>
        <taxon>Unidentata</taxon>
        <taxon>Episquamata</taxon>
        <taxon>Toxicofera</taxon>
        <taxon>Iguania</taxon>
        <taxon>Dactyloidae</taxon>
        <taxon>Anolis</taxon>
    </lineage>
</organism>
<dbReference type="Proteomes" id="UP000001646">
    <property type="component" value="Chromosome 4"/>
</dbReference>
<dbReference type="SUPFAM" id="SSF75689">
    <property type="entry name" value="Zinc-binding domain of translation initiation factor 2 beta"/>
    <property type="match status" value="1"/>
</dbReference>
<name>A0A803TTC2_ANOCA</name>
<evidence type="ECO:0000259" key="7">
    <source>
        <dbReference type="SMART" id="SM00653"/>
    </source>
</evidence>